<evidence type="ECO:0000313" key="3">
    <source>
        <dbReference type="Proteomes" id="UP000525298"/>
    </source>
</evidence>
<dbReference type="PANTHER" id="PTHR36174:SF1">
    <property type="entry name" value="LIPID II:GLYCINE GLYCYLTRANSFERASE"/>
    <property type="match status" value="1"/>
</dbReference>
<dbReference type="EMBL" id="JACDUS010000015">
    <property type="protein sequence ID" value="MBA2883015.1"/>
    <property type="molecule type" value="Genomic_DNA"/>
</dbReference>
<comment type="caution">
    <text evidence="2">The sequence shown here is derived from an EMBL/GenBank/DDBJ whole genome shotgun (WGS) entry which is preliminary data.</text>
</comment>
<dbReference type="AlphaFoldDB" id="A0A7W0CC50"/>
<evidence type="ECO:0000259" key="1">
    <source>
        <dbReference type="Pfam" id="PF13480"/>
    </source>
</evidence>
<dbReference type="PANTHER" id="PTHR36174">
    <property type="entry name" value="LIPID II:GLYCINE GLYCYLTRANSFERASE"/>
    <property type="match status" value="1"/>
</dbReference>
<dbReference type="InterPro" id="IPR017469">
    <property type="entry name" value="PEP-CTERM_FemAB-rel"/>
</dbReference>
<accession>A0A7W0CC50</accession>
<dbReference type="InterPro" id="IPR038740">
    <property type="entry name" value="BioF2-like_GNAT_dom"/>
</dbReference>
<feature type="domain" description="BioF2-like acetyltransferase" evidence="1">
    <location>
        <begin position="160"/>
        <end position="294"/>
    </location>
</feature>
<sequence>MTPTLMTEIRLIDSSEDNTWDQHVLSHDFSGPYLLTAWKNAVESAYGHDTFYLAACSGNEITGVLPLVKVKPPLTNGVLVSLPFCDYGGILADGRDTEKALLQRAVELADKLKTALEIRTPARCPAIEENKKFIQVTDKCRMLLELPGNSTVLWSGLKSKLRSQIKKPLKEGLTARLGSREMTGDFYRVFSRNMRDLGSPVHSRRWIETVVDTFGENACIGVVYRDSQPVGAGIILLHEKNITIPWASTLKEFNRFSPNMLLYWTFLEFAADNGGRLFDFGRSTPGEGTYAFKKQWGALPAPLFWYRYNSRGLPLKNHSSENGRLRSALEGAWQRLPLQAANALGPRVRKYIDK</sequence>
<organism evidence="2 3">
    <name type="scientific">Desulfosalsimonas propionicica</name>
    <dbReference type="NCBI Taxonomy" id="332175"/>
    <lineage>
        <taxon>Bacteria</taxon>
        <taxon>Pseudomonadati</taxon>
        <taxon>Thermodesulfobacteriota</taxon>
        <taxon>Desulfobacteria</taxon>
        <taxon>Desulfobacterales</taxon>
        <taxon>Desulfosalsimonadaceae</taxon>
        <taxon>Desulfosalsimonas</taxon>
    </lineage>
</organism>
<dbReference type="RefSeq" id="WP_181552634.1">
    <property type="nucleotide sequence ID" value="NZ_JACDUS010000015.1"/>
</dbReference>
<evidence type="ECO:0000313" key="2">
    <source>
        <dbReference type="EMBL" id="MBA2883015.1"/>
    </source>
</evidence>
<dbReference type="Proteomes" id="UP000525298">
    <property type="component" value="Unassembled WGS sequence"/>
</dbReference>
<gene>
    <name evidence="2" type="ORF">HNR65_003372</name>
</gene>
<dbReference type="Pfam" id="PF13480">
    <property type="entry name" value="Acetyltransf_6"/>
    <property type="match status" value="1"/>
</dbReference>
<keyword evidence="3" id="KW-1185">Reference proteome</keyword>
<dbReference type="InterPro" id="IPR016181">
    <property type="entry name" value="Acyl_CoA_acyltransferase"/>
</dbReference>
<dbReference type="NCBIfam" id="TIGR03019">
    <property type="entry name" value="pepcterm_femAB"/>
    <property type="match status" value="1"/>
</dbReference>
<dbReference type="SUPFAM" id="SSF55729">
    <property type="entry name" value="Acyl-CoA N-acyltransferases (Nat)"/>
    <property type="match status" value="1"/>
</dbReference>
<protein>
    <submittedName>
        <fullName evidence="2">FemAB-related protein (PEP-CTERM system-associated)</fullName>
    </submittedName>
</protein>
<reference evidence="2 3" key="1">
    <citation type="submission" date="2020-07" db="EMBL/GenBank/DDBJ databases">
        <title>Genomic Encyclopedia of Type Strains, Phase IV (KMG-IV): sequencing the most valuable type-strain genomes for metagenomic binning, comparative biology and taxonomic classification.</title>
        <authorList>
            <person name="Goeker M."/>
        </authorList>
    </citation>
    <scope>NUCLEOTIDE SEQUENCE [LARGE SCALE GENOMIC DNA]</scope>
    <source>
        <strain evidence="2 3">DSM 17721</strain>
    </source>
</reference>
<proteinExistence type="predicted"/>
<name>A0A7W0CC50_9BACT</name>
<dbReference type="InterPro" id="IPR050644">
    <property type="entry name" value="PG_Glycine_Bridge_Synth"/>
</dbReference>
<dbReference type="Gene3D" id="3.40.630.30">
    <property type="match status" value="1"/>
</dbReference>